<evidence type="ECO:0000256" key="6">
    <source>
        <dbReference type="ARBA" id="ARBA00022989"/>
    </source>
</evidence>
<feature type="transmembrane region" description="Helical" evidence="8">
    <location>
        <begin position="120"/>
        <end position="138"/>
    </location>
</feature>
<feature type="transmembrane region" description="Helical" evidence="8">
    <location>
        <begin position="304"/>
        <end position="321"/>
    </location>
</feature>
<comment type="similarity">
    <text evidence="2">Belongs to the amino acid-polyamine-organocation (APC) superfamily. Spore germination protein (SGP) (TC 2.A.3.9) family.</text>
</comment>
<gene>
    <name evidence="9" type="ORF">FHS19_006083</name>
</gene>
<evidence type="ECO:0000256" key="7">
    <source>
        <dbReference type="ARBA" id="ARBA00023136"/>
    </source>
</evidence>
<dbReference type="EMBL" id="JACHXJ010000006">
    <property type="protein sequence ID" value="MBB3131363.1"/>
    <property type="molecule type" value="Genomic_DNA"/>
</dbReference>
<evidence type="ECO:0000256" key="1">
    <source>
        <dbReference type="ARBA" id="ARBA00004141"/>
    </source>
</evidence>
<name>A0A839TY14_9BACL</name>
<feature type="transmembrane region" description="Helical" evidence="8">
    <location>
        <begin position="333"/>
        <end position="353"/>
    </location>
</feature>
<accession>A0A839TY14</accession>
<feature type="transmembrane region" description="Helical" evidence="8">
    <location>
        <begin position="219"/>
        <end position="242"/>
    </location>
</feature>
<comment type="caution">
    <text evidence="9">The sequence shown here is derived from an EMBL/GenBank/DDBJ whole genome shotgun (WGS) entry which is preliminary data.</text>
</comment>
<keyword evidence="4" id="KW-0309">Germination</keyword>
<dbReference type="GO" id="GO:0016020">
    <property type="term" value="C:membrane"/>
    <property type="evidence" value="ECO:0007669"/>
    <property type="project" value="UniProtKB-SubCell"/>
</dbReference>
<proteinExistence type="inferred from homology"/>
<evidence type="ECO:0000256" key="4">
    <source>
        <dbReference type="ARBA" id="ARBA00022544"/>
    </source>
</evidence>
<evidence type="ECO:0000256" key="8">
    <source>
        <dbReference type="SAM" id="Phobius"/>
    </source>
</evidence>
<evidence type="ECO:0000256" key="2">
    <source>
        <dbReference type="ARBA" id="ARBA00007998"/>
    </source>
</evidence>
<organism evidence="9 10">
    <name type="scientific">Paenibacillus rhizosphaerae</name>
    <dbReference type="NCBI Taxonomy" id="297318"/>
    <lineage>
        <taxon>Bacteria</taxon>
        <taxon>Bacillati</taxon>
        <taxon>Bacillota</taxon>
        <taxon>Bacilli</taxon>
        <taxon>Bacillales</taxon>
        <taxon>Paenibacillaceae</taxon>
        <taxon>Paenibacillus</taxon>
    </lineage>
</organism>
<keyword evidence="7 8" id="KW-0472">Membrane</keyword>
<feature type="transmembrane region" description="Helical" evidence="8">
    <location>
        <begin position="41"/>
        <end position="61"/>
    </location>
</feature>
<reference evidence="9 10" key="1">
    <citation type="submission" date="2020-08" db="EMBL/GenBank/DDBJ databases">
        <title>Genomic Encyclopedia of Type Strains, Phase III (KMG-III): the genomes of soil and plant-associated and newly described type strains.</title>
        <authorList>
            <person name="Whitman W."/>
        </authorList>
    </citation>
    <scope>NUCLEOTIDE SEQUENCE [LARGE SCALE GENOMIC DNA]</scope>
    <source>
        <strain evidence="9 10">CECT 5831</strain>
    </source>
</reference>
<keyword evidence="6 8" id="KW-1133">Transmembrane helix</keyword>
<comment type="subcellular location">
    <subcellularLocation>
        <location evidence="1">Membrane</location>
        <topology evidence="1">Multi-pass membrane protein</topology>
    </subcellularLocation>
</comment>
<dbReference type="Proteomes" id="UP000517523">
    <property type="component" value="Unassembled WGS sequence"/>
</dbReference>
<dbReference type="AlphaFoldDB" id="A0A839TY14"/>
<sequence length="364" mass="39779">MKVTEQITGTQLGLLLFTFVFPALVIPAPGITAAFAGQNAWLAVFPGALLGVTNILVMTALGNRYPGLTILEYGEKIVGKWLGKALGLFFFYYWFSLVAVSINEHSRFINTFLLPRTPSVVGGVTIVALSALAVYAGIEVIGRCNIFLSLLIFMVLVPLFTLALQDTDVTHLMPVMGEGFVPVLQGSLPLSANINQVFLIGWLIPFLKQRRKARKAGMLALLGIVGVIVMVDLLTVMIFGPITGKLTYSFLSLIQYIGIQGSFERLEAIVFAIWVSGVFVKVAVCLFLLALCLTKVFGIRNYRILVAPLSLLSIIGAVWAFKTKAQFQQFETFTYPIWAILTQNLVPALLLAIDAVKRKASSLL</sequence>
<feature type="transmembrane region" description="Helical" evidence="8">
    <location>
        <begin position="12"/>
        <end position="35"/>
    </location>
</feature>
<dbReference type="RefSeq" id="WP_183586136.1">
    <property type="nucleotide sequence ID" value="NZ_JACHXJ010000006.1"/>
</dbReference>
<evidence type="ECO:0000256" key="3">
    <source>
        <dbReference type="ARBA" id="ARBA00022448"/>
    </source>
</evidence>
<protein>
    <submittedName>
        <fullName evidence="9">Spore germination protein KB</fullName>
    </submittedName>
</protein>
<dbReference type="Pfam" id="PF03845">
    <property type="entry name" value="Spore_permease"/>
    <property type="match status" value="1"/>
</dbReference>
<feature type="transmembrane region" description="Helical" evidence="8">
    <location>
        <begin position="81"/>
        <end position="100"/>
    </location>
</feature>
<dbReference type="PANTHER" id="PTHR34975:SF2">
    <property type="entry name" value="SPORE GERMINATION PROTEIN A2"/>
    <property type="match status" value="1"/>
</dbReference>
<dbReference type="GO" id="GO:0009847">
    <property type="term" value="P:spore germination"/>
    <property type="evidence" value="ECO:0007669"/>
    <property type="project" value="InterPro"/>
</dbReference>
<evidence type="ECO:0000313" key="9">
    <source>
        <dbReference type="EMBL" id="MBB3131363.1"/>
    </source>
</evidence>
<dbReference type="PANTHER" id="PTHR34975">
    <property type="entry name" value="SPORE GERMINATION PROTEIN A2"/>
    <property type="match status" value="1"/>
</dbReference>
<dbReference type="InterPro" id="IPR004761">
    <property type="entry name" value="Spore_GerAB"/>
</dbReference>
<feature type="transmembrane region" description="Helical" evidence="8">
    <location>
        <begin position="184"/>
        <end position="207"/>
    </location>
</feature>
<evidence type="ECO:0000313" key="10">
    <source>
        <dbReference type="Proteomes" id="UP000517523"/>
    </source>
</evidence>
<evidence type="ECO:0000256" key="5">
    <source>
        <dbReference type="ARBA" id="ARBA00022692"/>
    </source>
</evidence>
<dbReference type="NCBIfam" id="TIGR00912">
    <property type="entry name" value="2A0309"/>
    <property type="match status" value="1"/>
</dbReference>
<keyword evidence="5 8" id="KW-0812">Transmembrane</keyword>
<feature type="transmembrane region" description="Helical" evidence="8">
    <location>
        <begin position="145"/>
        <end position="164"/>
    </location>
</feature>
<feature type="transmembrane region" description="Helical" evidence="8">
    <location>
        <begin position="268"/>
        <end position="292"/>
    </location>
</feature>
<keyword evidence="3" id="KW-0813">Transport</keyword>